<keyword evidence="10" id="KW-1185">Reference proteome</keyword>
<proteinExistence type="inferred from homology"/>
<keyword evidence="3 5" id="KW-0819">tRNA processing</keyword>
<feature type="domain" description="tRNA pseudouridine synthase II TruB subfamily 1 C-terminal" evidence="7">
    <location>
        <begin position="248"/>
        <end position="308"/>
    </location>
</feature>
<feature type="domain" description="tRNA pseudouridylate synthase B C-terminal" evidence="8">
    <location>
        <begin position="181"/>
        <end position="240"/>
    </location>
</feature>
<evidence type="ECO:0000313" key="9">
    <source>
        <dbReference type="EMBL" id="OUD15305.1"/>
    </source>
</evidence>
<dbReference type="Pfam" id="PF01509">
    <property type="entry name" value="TruB_N"/>
    <property type="match status" value="1"/>
</dbReference>
<dbReference type="RefSeq" id="WP_086486898.1">
    <property type="nucleotide sequence ID" value="NZ_MSLT01000006.1"/>
</dbReference>
<feature type="domain" description="Pseudouridine synthase II N-terminal" evidence="6">
    <location>
        <begin position="31"/>
        <end position="180"/>
    </location>
</feature>
<dbReference type="GO" id="GO:0003723">
    <property type="term" value="F:RNA binding"/>
    <property type="evidence" value="ECO:0007669"/>
    <property type="project" value="InterPro"/>
</dbReference>
<dbReference type="OrthoDB" id="9802309at2"/>
<name>A0A251XBK9_9GAMM</name>
<dbReference type="CDD" id="cd02573">
    <property type="entry name" value="PseudoU_synth_EcTruB"/>
    <property type="match status" value="1"/>
</dbReference>
<comment type="similarity">
    <text evidence="2 5">Belongs to the pseudouridine synthase TruB family. Type 1 subfamily.</text>
</comment>
<dbReference type="PANTHER" id="PTHR13767">
    <property type="entry name" value="TRNA-PSEUDOURIDINE SYNTHASE"/>
    <property type="match status" value="1"/>
</dbReference>
<dbReference type="InterPro" id="IPR002501">
    <property type="entry name" value="PsdUridine_synth_N"/>
</dbReference>
<evidence type="ECO:0000256" key="2">
    <source>
        <dbReference type="ARBA" id="ARBA00005642"/>
    </source>
</evidence>
<evidence type="ECO:0000313" key="10">
    <source>
        <dbReference type="Proteomes" id="UP000194798"/>
    </source>
</evidence>
<dbReference type="AlphaFoldDB" id="A0A251XBK9"/>
<protein>
    <recommendedName>
        <fullName evidence="5">tRNA pseudouridine synthase B</fullName>
        <ecNumber evidence="5">5.4.99.25</ecNumber>
    </recommendedName>
    <alternativeName>
        <fullName evidence="5">tRNA pseudouridine(55) synthase</fullName>
        <shortName evidence="5">Psi55 synthase</shortName>
    </alternativeName>
    <alternativeName>
        <fullName evidence="5">tRNA pseudouridylate synthase</fullName>
    </alternativeName>
    <alternativeName>
        <fullName evidence="5">tRNA-uridine isomerase</fullName>
    </alternativeName>
</protein>
<accession>A0A251XBK9</accession>
<dbReference type="GO" id="GO:0031119">
    <property type="term" value="P:tRNA pseudouridine synthesis"/>
    <property type="evidence" value="ECO:0007669"/>
    <property type="project" value="UniProtKB-UniRule"/>
</dbReference>
<dbReference type="NCBIfam" id="TIGR00431">
    <property type="entry name" value="TruB"/>
    <property type="match status" value="1"/>
</dbReference>
<dbReference type="Pfam" id="PF16198">
    <property type="entry name" value="TruB_C_2"/>
    <property type="match status" value="1"/>
</dbReference>
<keyword evidence="4 5" id="KW-0413">Isomerase</keyword>
<dbReference type="EC" id="5.4.99.25" evidence="5"/>
<comment type="caution">
    <text evidence="9">The sequence shown here is derived from an EMBL/GenBank/DDBJ whole genome shotgun (WGS) entry which is preliminary data.</text>
</comment>
<dbReference type="SUPFAM" id="SSF55120">
    <property type="entry name" value="Pseudouridine synthase"/>
    <property type="match status" value="1"/>
</dbReference>
<dbReference type="PANTHER" id="PTHR13767:SF2">
    <property type="entry name" value="PSEUDOURIDYLATE SYNTHASE TRUB1"/>
    <property type="match status" value="1"/>
</dbReference>
<evidence type="ECO:0000259" key="8">
    <source>
        <dbReference type="Pfam" id="PF16198"/>
    </source>
</evidence>
<dbReference type="EMBL" id="MSLT01000006">
    <property type="protein sequence ID" value="OUD15305.1"/>
    <property type="molecule type" value="Genomic_DNA"/>
</dbReference>
<dbReference type="GO" id="GO:0160148">
    <property type="term" value="F:tRNA pseudouridine(55) synthase activity"/>
    <property type="evidence" value="ECO:0007669"/>
    <property type="project" value="UniProtKB-EC"/>
</dbReference>
<evidence type="ECO:0000256" key="1">
    <source>
        <dbReference type="ARBA" id="ARBA00000385"/>
    </source>
</evidence>
<dbReference type="Gene3D" id="3.30.2350.10">
    <property type="entry name" value="Pseudouridine synthase"/>
    <property type="match status" value="1"/>
</dbReference>
<dbReference type="GO" id="GO:1990481">
    <property type="term" value="P:mRNA pseudouridine synthesis"/>
    <property type="evidence" value="ECO:0007669"/>
    <property type="project" value="TreeGrafter"/>
</dbReference>
<feature type="active site" description="Nucleophile" evidence="5">
    <location>
        <position position="46"/>
    </location>
</feature>
<evidence type="ECO:0000259" key="6">
    <source>
        <dbReference type="Pfam" id="PF01509"/>
    </source>
</evidence>
<evidence type="ECO:0000256" key="3">
    <source>
        <dbReference type="ARBA" id="ARBA00022694"/>
    </source>
</evidence>
<reference evidence="9 10" key="1">
    <citation type="submission" date="2016-12" db="EMBL/GenBank/DDBJ databases">
        <title>Thioflexothrix psekupsii D3 genome sequencing and assembly.</title>
        <authorList>
            <person name="Fomenkov A."/>
            <person name="Vincze T."/>
            <person name="Grabovich M."/>
            <person name="Anton B.P."/>
            <person name="Dubinina G."/>
            <person name="Orlova M."/>
            <person name="Belousova E."/>
            <person name="Roberts R.J."/>
        </authorList>
    </citation>
    <scope>NUCLEOTIDE SEQUENCE [LARGE SCALE GENOMIC DNA]</scope>
    <source>
        <strain evidence="9">D3</strain>
    </source>
</reference>
<dbReference type="InterPro" id="IPR015240">
    <property type="entry name" value="tRNA_sdUridine_synth_fam1_C"/>
</dbReference>
<evidence type="ECO:0000259" key="7">
    <source>
        <dbReference type="Pfam" id="PF09157"/>
    </source>
</evidence>
<organism evidence="9 10">
    <name type="scientific">Thioflexithrix psekupsensis</name>
    <dbReference type="NCBI Taxonomy" id="1570016"/>
    <lineage>
        <taxon>Bacteria</taxon>
        <taxon>Pseudomonadati</taxon>
        <taxon>Pseudomonadota</taxon>
        <taxon>Gammaproteobacteria</taxon>
        <taxon>Thiotrichales</taxon>
        <taxon>Thioflexithrix</taxon>
    </lineage>
</organism>
<gene>
    <name evidence="5" type="primary">truB</name>
    <name evidence="9" type="ORF">TPSD3_01890</name>
</gene>
<evidence type="ECO:0000256" key="5">
    <source>
        <dbReference type="HAMAP-Rule" id="MF_01080"/>
    </source>
</evidence>
<dbReference type="Pfam" id="PF09157">
    <property type="entry name" value="TruB-C_2"/>
    <property type="match status" value="1"/>
</dbReference>
<dbReference type="InterPro" id="IPR020103">
    <property type="entry name" value="PsdUridine_synth_cat_dom_sf"/>
</dbReference>
<comment type="catalytic activity">
    <reaction evidence="1 5">
        <text>uridine(55) in tRNA = pseudouridine(55) in tRNA</text>
        <dbReference type="Rhea" id="RHEA:42532"/>
        <dbReference type="Rhea" id="RHEA-COMP:10101"/>
        <dbReference type="Rhea" id="RHEA-COMP:10102"/>
        <dbReference type="ChEBI" id="CHEBI:65314"/>
        <dbReference type="ChEBI" id="CHEBI:65315"/>
        <dbReference type="EC" id="5.4.99.25"/>
    </reaction>
</comment>
<comment type="function">
    <text evidence="5">Responsible for synthesis of pseudouridine from uracil-55 in the psi GC loop of transfer RNAs.</text>
</comment>
<sequence length="311" mass="33983">MSKLRGRRIDGILLLDKPTGISSNAALQQAKRLFQAQKAGHTGSLDNLATGLLPICFGEATKLSGFLLAADKGYIADCRLGYNTDTGDAEGQIIQQRALPELLDAEKIQAIFAEFLGIQQQIPPMYSALKQQGQPLYKLARQGKTVARAPRTIEIIALTLLSFSGEQLQFHVHCSKGTYVRTLAEDIGERLGCGAYLTALRRVTVGDYREMYSFSQLESILQAQGMSGLDQCLLPLETALPHFAVLCVSPAEALRLTQGQRIAVETCYCAGTSVCLHREEGENRVFFGLGEIAVTEEGEYVVMPKRLLNEA</sequence>
<evidence type="ECO:0000256" key="4">
    <source>
        <dbReference type="ARBA" id="ARBA00023235"/>
    </source>
</evidence>
<dbReference type="InterPro" id="IPR014780">
    <property type="entry name" value="tRNA_psdUridine_synth_TruB"/>
</dbReference>
<dbReference type="InterPro" id="IPR032819">
    <property type="entry name" value="TruB_C"/>
</dbReference>
<dbReference type="HAMAP" id="MF_01080">
    <property type="entry name" value="TruB_bact"/>
    <property type="match status" value="1"/>
</dbReference>
<dbReference type="Proteomes" id="UP000194798">
    <property type="component" value="Unassembled WGS sequence"/>
</dbReference>